<dbReference type="RefSeq" id="WP_183251013.1">
    <property type="nucleotide sequence ID" value="NZ_JACHEP010000001.1"/>
</dbReference>
<sequence length="51" mass="6104">MDIVFAIVPLLIRILNFARIAVHYLEEWGRCEMEVAFSRIEYAFLYMLCFS</sequence>
<evidence type="ECO:0000313" key="1">
    <source>
        <dbReference type="EMBL" id="MBB5323264.1"/>
    </source>
</evidence>
<dbReference type="Proteomes" id="UP000520011">
    <property type="component" value="Unassembled WGS sequence"/>
</dbReference>
<organism evidence="1 2">
    <name type="scientific">Anoxybacteroides tepidamans</name>
    <dbReference type="NCBI Taxonomy" id="265948"/>
    <lineage>
        <taxon>Bacteria</taxon>
        <taxon>Bacillati</taxon>
        <taxon>Bacillota</taxon>
        <taxon>Bacilli</taxon>
        <taxon>Bacillales</taxon>
        <taxon>Anoxybacillaceae</taxon>
        <taxon>Anoxybacteroides</taxon>
    </lineage>
</organism>
<name>A0A7W8MTL3_9BACL</name>
<comment type="caution">
    <text evidence="1">The sequence shown here is derived from an EMBL/GenBank/DDBJ whole genome shotgun (WGS) entry which is preliminary data.</text>
</comment>
<dbReference type="AlphaFoldDB" id="A0A7W8MTL3"/>
<protein>
    <submittedName>
        <fullName evidence="1">Uncharacterized protein</fullName>
    </submittedName>
</protein>
<dbReference type="EMBL" id="JACHEP010000001">
    <property type="protein sequence ID" value="MBB5323264.1"/>
    <property type="molecule type" value="Genomic_DNA"/>
</dbReference>
<accession>A0A7W8MTL3</accession>
<proteinExistence type="predicted"/>
<reference evidence="1 2" key="1">
    <citation type="submission" date="2020-08" db="EMBL/GenBank/DDBJ databases">
        <title>Genomic Encyclopedia of Type Strains, Phase IV (KMG-IV): sequencing the most valuable type-strain genomes for metagenomic binning, comparative biology and taxonomic classification.</title>
        <authorList>
            <person name="Goeker M."/>
        </authorList>
    </citation>
    <scope>NUCLEOTIDE SEQUENCE [LARGE SCALE GENOMIC DNA]</scope>
    <source>
        <strain evidence="1 2">DSM 16325</strain>
    </source>
</reference>
<gene>
    <name evidence="1" type="ORF">HNQ34_000341</name>
</gene>
<keyword evidence="2" id="KW-1185">Reference proteome</keyword>
<evidence type="ECO:0000313" key="2">
    <source>
        <dbReference type="Proteomes" id="UP000520011"/>
    </source>
</evidence>